<sequence length="317" mass="36187">MPSYIKTVSIDYGWRALSSSDGDINKGLGGDYSYIVEEYTDKRSEAASGFIFEQTQVEDFHAADLSKGDGRKYFRYLHAFYTYGGYAAITRVWLSRTKDTTEGDGRTTDINKDRGGDFLYLCWEYEKEDDHPYSIPLGILFPLPYFLFHIIANHKVTAAHPYYTVDCRTNAQEGMQVEVRLGDIMFTQDSVSKIIGGGWEDETLHQDVQELLRMDIGTRRATIAARFDQLRVVPIRRHANSTGDDATRTLMATLDNRRLVIMRATLPADERVTIRVATERERKSELGKKWTSQSEGYTIKIRGKGGQIDPYDPEKEL</sequence>
<accession>A0A0H2S1K2</accession>
<dbReference type="STRING" id="27342.A0A0H2S1K2"/>
<dbReference type="EMBL" id="KQ085926">
    <property type="protein sequence ID" value="KLO15648.1"/>
    <property type="molecule type" value="Genomic_DNA"/>
</dbReference>
<dbReference type="InParanoid" id="A0A0H2S1K2"/>
<proteinExistence type="predicted"/>
<dbReference type="AlphaFoldDB" id="A0A0H2S1K2"/>
<evidence type="ECO:0000313" key="1">
    <source>
        <dbReference type="EMBL" id="KLO15648.1"/>
    </source>
</evidence>
<keyword evidence="2" id="KW-1185">Reference proteome</keyword>
<organism evidence="1 2">
    <name type="scientific">Schizopora paradoxa</name>
    <dbReference type="NCBI Taxonomy" id="27342"/>
    <lineage>
        <taxon>Eukaryota</taxon>
        <taxon>Fungi</taxon>
        <taxon>Dikarya</taxon>
        <taxon>Basidiomycota</taxon>
        <taxon>Agaricomycotina</taxon>
        <taxon>Agaricomycetes</taxon>
        <taxon>Hymenochaetales</taxon>
        <taxon>Schizoporaceae</taxon>
        <taxon>Schizopora</taxon>
    </lineage>
</organism>
<dbReference type="Proteomes" id="UP000053477">
    <property type="component" value="Unassembled WGS sequence"/>
</dbReference>
<evidence type="ECO:0000313" key="2">
    <source>
        <dbReference type="Proteomes" id="UP000053477"/>
    </source>
</evidence>
<dbReference type="OrthoDB" id="1046782at2759"/>
<reference evidence="1 2" key="1">
    <citation type="submission" date="2015-04" db="EMBL/GenBank/DDBJ databases">
        <title>Complete genome sequence of Schizopora paradoxa KUC8140, a cosmopolitan wood degrader in East Asia.</title>
        <authorList>
            <consortium name="DOE Joint Genome Institute"/>
            <person name="Min B."/>
            <person name="Park H."/>
            <person name="Jang Y."/>
            <person name="Kim J.-J."/>
            <person name="Kim K.H."/>
            <person name="Pangilinan J."/>
            <person name="Lipzen A."/>
            <person name="Riley R."/>
            <person name="Grigoriev I.V."/>
            <person name="Spatafora J.W."/>
            <person name="Choi I.-G."/>
        </authorList>
    </citation>
    <scope>NUCLEOTIDE SEQUENCE [LARGE SCALE GENOMIC DNA]</scope>
    <source>
        <strain evidence="1 2">KUC8140</strain>
    </source>
</reference>
<gene>
    <name evidence="1" type="ORF">SCHPADRAFT_927027</name>
</gene>
<name>A0A0H2S1K2_9AGAM</name>
<protein>
    <submittedName>
        <fullName evidence="1">Uncharacterized protein</fullName>
    </submittedName>
</protein>